<protein>
    <recommendedName>
        <fullName evidence="3">Protein AAR2 homolog</fullName>
    </recommendedName>
    <alternativeName>
        <fullName evidence="7">AAR2 splicing factor homolog</fullName>
    </alternativeName>
</protein>
<sequence>MASSSNKRHSSDSLEMSPEKARKLFDNGGVLIVLNLPIGSVFGIDMKVYQVGEKFLGLKMIPPGLHFIYYSAVSKDGNVAPRKGFFYFFSPQEIVMKKWDSANEDLNSMAPSGEEKQRIRENLPNIDKNLGPYPYQVLKDWTRLTCNISVSSIESLVNQLQPECGFVSSVTEFVPQNFPIQESTEPDSTTEKRFQTLEEKYLPNMKQVPGTEIRFTEIPKNKYPDGCSASQITKHNMDSTYVLEQLLEHYQNKEDILGELQMAHVCFLIAHVYDAFEHWKNLVQVFCSVDAGLESYEDFMKTFLTILHYQLKEIPSDFFVDITSSNNFLVNTLQVFFENVKESNTNEQFRKFVDNFRKNLTKTLKWDFETVPDDEQPVIVEL</sequence>
<evidence type="ECO:0000313" key="12">
    <source>
        <dbReference type="Proteomes" id="UP001497382"/>
    </source>
</evidence>
<dbReference type="Pfam" id="PF05282">
    <property type="entry name" value="AAR2"/>
    <property type="match status" value="1"/>
</dbReference>
<comment type="similarity">
    <text evidence="2">Belongs to the AAR2 family.</text>
</comment>
<evidence type="ECO:0000256" key="1">
    <source>
        <dbReference type="ARBA" id="ARBA00003708"/>
    </source>
</evidence>
<evidence type="ECO:0000256" key="4">
    <source>
        <dbReference type="ARBA" id="ARBA00022664"/>
    </source>
</evidence>
<dbReference type="AlphaFoldDB" id="A0AAV1ZCG2"/>
<dbReference type="Gene3D" id="2.60.34.20">
    <property type="match status" value="1"/>
</dbReference>
<gene>
    <name evidence="11" type="ORF">LARSCL_LOCUS4727</name>
</gene>
<evidence type="ECO:0000313" key="11">
    <source>
        <dbReference type="EMBL" id="CAL1269431.1"/>
    </source>
</evidence>
<evidence type="ECO:0000256" key="8">
    <source>
        <dbReference type="ARBA" id="ARBA00047009"/>
    </source>
</evidence>
<dbReference type="InterPro" id="IPR033648">
    <property type="entry name" value="AAR2_C"/>
</dbReference>
<evidence type="ECO:0000256" key="5">
    <source>
        <dbReference type="ARBA" id="ARBA00022728"/>
    </source>
</evidence>
<dbReference type="FunFam" id="2.60.34.20:FF:000001">
    <property type="entry name" value="protein AAR2 homolog"/>
    <property type="match status" value="1"/>
</dbReference>
<dbReference type="CDD" id="cd13777">
    <property type="entry name" value="Aar2_N"/>
    <property type="match status" value="1"/>
</dbReference>
<evidence type="ECO:0000259" key="9">
    <source>
        <dbReference type="Pfam" id="PF05282"/>
    </source>
</evidence>
<reference evidence="11 12" key="1">
    <citation type="submission" date="2024-04" db="EMBL/GenBank/DDBJ databases">
        <authorList>
            <person name="Rising A."/>
            <person name="Reimegard J."/>
            <person name="Sonavane S."/>
            <person name="Akerstrom W."/>
            <person name="Nylinder S."/>
            <person name="Hedman E."/>
            <person name="Kallberg Y."/>
        </authorList>
    </citation>
    <scope>NUCLEOTIDE SEQUENCE [LARGE SCALE GENOMIC DNA]</scope>
</reference>
<comment type="function">
    <text evidence="1">Component of the U5 snRNP complex that is required for spliceosome assembly and for pre-mRNA splicing.</text>
</comment>
<evidence type="ECO:0000256" key="2">
    <source>
        <dbReference type="ARBA" id="ARBA00006281"/>
    </source>
</evidence>
<feature type="domain" description="AAR2 C-terminal" evidence="9">
    <location>
        <begin position="215"/>
        <end position="369"/>
    </location>
</feature>
<dbReference type="GO" id="GO:0000244">
    <property type="term" value="P:spliceosomal tri-snRNP complex assembly"/>
    <property type="evidence" value="ECO:0007669"/>
    <property type="project" value="TreeGrafter"/>
</dbReference>
<dbReference type="PANTHER" id="PTHR12689:SF4">
    <property type="entry name" value="PROTEIN AAR2 HOMOLOG"/>
    <property type="match status" value="1"/>
</dbReference>
<dbReference type="FunFam" id="1.25.40.550:FF:000001">
    <property type="entry name" value="AAR2 splicing factor homolog"/>
    <property type="match status" value="1"/>
</dbReference>
<evidence type="ECO:0000256" key="7">
    <source>
        <dbReference type="ARBA" id="ARBA00030625"/>
    </source>
</evidence>
<keyword evidence="5" id="KW-0747">Spliceosome</keyword>
<name>A0AAV1ZCG2_9ARAC</name>
<proteinExistence type="inferred from homology"/>
<keyword evidence="4" id="KW-0507">mRNA processing</keyword>
<comment type="subunit">
    <text evidence="8">Interacts with PRPF8 (via RNase H homology domain). Component of a U5 snRNP complex that contains PRPF8.</text>
</comment>
<feature type="domain" description="AAR2 N-terminal" evidence="10">
    <location>
        <begin position="28"/>
        <end position="156"/>
    </location>
</feature>
<dbReference type="InterPro" id="IPR007946">
    <property type="entry name" value="AAR2"/>
</dbReference>
<evidence type="ECO:0000256" key="6">
    <source>
        <dbReference type="ARBA" id="ARBA00023187"/>
    </source>
</evidence>
<organism evidence="11 12">
    <name type="scientific">Larinioides sclopetarius</name>
    <dbReference type="NCBI Taxonomy" id="280406"/>
    <lineage>
        <taxon>Eukaryota</taxon>
        <taxon>Metazoa</taxon>
        <taxon>Ecdysozoa</taxon>
        <taxon>Arthropoda</taxon>
        <taxon>Chelicerata</taxon>
        <taxon>Arachnida</taxon>
        <taxon>Araneae</taxon>
        <taxon>Araneomorphae</taxon>
        <taxon>Entelegynae</taxon>
        <taxon>Araneoidea</taxon>
        <taxon>Araneidae</taxon>
        <taxon>Larinioides</taxon>
    </lineage>
</organism>
<dbReference type="EMBL" id="CAXIEN010000040">
    <property type="protein sequence ID" value="CAL1269431.1"/>
    <property type="molecule type" value="Genomic_DNA"/>
</dbReference>
<evidence type="ECO:0000256" key="3">
    <source>
        <dbReference type="ARBA" id="ARBA00016372"/>
    </source>
</evidence>
<dbReference type="Pfam" id="PF20981">
    <property type="entry name" value="AAR2_1st"/>
    <property type="match status" value="1"/>
</dbReference>
<dbReference type="PANTHER" id="PTHR12689">
    <property type="entry name" value="A1 CISTRON SPLICING FACTOR AAR2-RELATED"/>
    <property type="match status" value="1"/>
</dbReference>
<keyword evidence="6" id="KW-0508">mRNA splicing</keyword>
<dbReference type="Proteomes" id="UP001497382">
    <property type="component" value="Unassembled WGS sequence"/>
</dbReference>
<dbReference type="InterPro" id="IPR038516">
    <property type="entry name" value="AAR2_N_sf"/>
</dbReference>
<dbReference type="InterPro" id="IPR038514">
    <property type="entry name" value="AAR2_C_sf"/>
</dbReference>
<evidence type="ECO:0000259" key="10">
    <source>
        <dbReference type="Pfam" id="PF20981"/>
    </source>
</evidence>
<comment type="caution">
    <text evidence="11">The sequence shown here is derived from an EMBL/GenBank/DDBJ whole genome shotgun (WGS) entry which is preliminary data.</text>
</comment>
<dbReference type="CDD" id="cd13778">
    <property type="entry name" value="Aar2_C"/>
    <property type="match status" value="1"/>
</dbReference>
<dbReference type="Gene3D" id="1.25.40.550">
    <property type="entry name" value="Aar2, C-terminal domain-like"/>
    <property type="match status" value="1"/>
</dbReference>
<keyword evidence="12" id="KW-1185">Reference proteome</keyword>
<dbReference type="InterPro" id="IPR033647">
    <property type="entry name" value="Aar2_N"/>
</dbReference>
<dbReference type="GO" id="GO:0005681">
    <property type="term" value="C:spliceosomal complex"/>
    <property type="evidence" value="ECO:0007669"/>
    <property type="project" value="UniProtKB-KW"/>
</dbReference>
<accession>A0AAV1ZCG2</accession>